<keyword evidence="4" id="KW-1185">Reference proteome</keyword>
<proteinExistence type="inferred from homology"/>
<dbReference type="PANTHER" id="PTHR22574">
    <property type="match status" value="1"/>
</dbReference>
<feature type="region of interest" description="Disordered" evidence="2">
    <location>
        <begin position="238"/>
        <end position="257"/>
    </location>
</feature>
<dbReference type="GeneID" id="107112192"/>
<evidence type="ECO:0000313" key="4">
    <source>
        <dbReference type="Proteomes" id="UP000694871"/>
    </source>
</evidence>
<protein>
    <submittedName>
        <fullName evidence="5">Protein FAM71D</fullName>
    </submittedName>
</protein>
<sequence length="305" mass="34794">MGDLQKILDRGEYLPLQSVPVFESNFIQVNRRGESVYLHKRPNYVTMGVCTSSPNLSLPNVMLLAHTVPVSSQESIATCSSCTQSSYSEDEVVLTRFIPLKYVSISIHSLKRSRIKLKLVSGRAYYLELSGPPQKQALLFRQWMRLISLLKSKNPDASIVFKNLDIQEEQKAISNTPWTRNNQEQPVRDQEKGHELQKPQILKQISSKRVTISEIVGPIEQVGKSRSQGAVSSYSFIRKSNADSEKQNKQHQELRKNDINKKSSLKIVIVFFGSREREPFSYSEKRLQTSGILKNVSKSEVVYYK</sequence>
<dbReference type="InterPro" id="IPR022168">
    <property type="entry name" value="GARIL-like_Rab2B-bd"/>
</dbReference>
<accession>A0ABM1K4Y3</accession>
<gene>
    <name evidence="5" type="primary">FAM71D</name>
</gene>
<feature type="compositionally biased region" description="Basic and acidic residues" evidence="2">
    <location>
        <begin position="240"/>
        <end position="257"/>
    </location>
</feature>
<dbReference type="Pfam" id="PF12480">
    <property type="entry name" value="GARIL_Rab2_bd"/>
    <property type="match status" value="1"/>
</dbReference>
<evidence type="ECO:0000259" key="3">
    <source>
        <dbReference type="Pfam" id="PF12480"/>
    </source>
</evidence>
<name>A0ABM1K4Y3_GEKJA</name>
<evidence type="ECO:0000313" key="5">
    <source>
        <dbReference type="RefSeq" id="XP_015268770.1"/>
    </source>
</evidence>
<organism evidence="4 5">
    <name type="scientific">Gekko japonicus</name>
    <name type="common">Schlegel's Japanese gecko</name>
    <dbReference type="NCBI Taxonomy" id="146911"/>
    <lineage>
        <taxon>Eukaryota</taxon>
        <taxon>Metazoa</taxon>
        <taxon>Chordata</taxon>
        <taxon>Craniata</taxon>
        <taxon>Vertebrata</taxon>
        <taxon>Euteleostomi</taxon>
        <taxon>Lepidosauria</taxon>
        <taxon>Squamata</taxon>
        <taxon>Bifurcata</taxon>
        <taxon>Gekkota</taxon>
        <taxon>Gekkonidae</taxon>
        <taxon>Gekkoninae</taxon>
        <taxon>Gekko</taxon>
    </lineage>
</organism>
<evidence type="ECO:0000256" key="1">
    <source>
        <dbReference type="ARBA" id="ARBA00038379"/>
    </source>
</evidence>
<dbReference type="PANTHER" id="PTHR22574:SF6">
    <property type="entry name" value="GOLGI-ASSOCIATED RAB2 INTERACTOR PROTEIN 2"/>
    <property type="match status" value="1"/>
</dbReference>
<reference evidence="5" key="1">
    <citation type="submission" date="2025-08" db="UniProtKB">
        <authorList>
            <consortium name="RefSeq"/>
        </authorList>
    </citation>
    <scope>IDENTIFICATION</scope>
</reference>
<comment type="similarity">
    <text evidence="1">Belongs to the GARIN family.</text>
</comment>
<dbReference type="RefSeq" id="XP_015268770.1">
    <property type="nucleotide sequence ID" value="XM_015413284.1"/>
</dbReference>
<dbReference type="Proteomes" id="UP000694871">
    <property type="component" value="Unplaced"/>
</dbReference>
<feature type="domain" description="Golgi associated RAB2 interactor protein-like Rab2B-binding" evidence="3">
    <location>
        <begin position="91"/>
        <end position="152"/>
    </location>
</feature>
<evidence type="ECO:0000256" key="2">
    <source>
        <dbReference type="SAM" id="MobiDB-lite"/>
    </source>
</evidence>
<feature type="compositionally biased region" description="Polar residues" evidence="2">
    <location>
        <begin position="173"/>
        <end position="185"/>
    </location>
</feature>
<feature type="region of interest" description="Disordered" evidence="2">
    <location>
        <begin position="173"/>
        <end position="197"/>
    </location>
</feature>
<feature type="compositionally biased region" description="Basic and acidic residues" evidence="2">
    <location>
        <begin position="186"/>
        <end position="197"/>
    </location>
</feature>